<dbReference type="PANTHER" id="PTHR33362">
    <property type="entry name" value="SIALIC ACID TRAP TRANSPORTER PERMEASE PROTEIN SIAT-RELATED"/>
    <property type="match status" value="1"/>
</dbReference>
<evidence type="ECO:0000256" key="4">
    <source>
        <dbReference type="ARBA" id="ARBA00022692"/>
    </source>
</evidence>
<dbReference type="EMBL" id="AP021875">
    <property type="protein sequence ID" value="BBO73093.1"/>
    <property type="molecule type" value="Genomic_DNA"/>
</dbReference>
<evidence type="ECO:0000256" key="5">
    <source>
        <dbReference type="ARBA" id="ARBA00022989"/>
    </source>
</evidence>
<reference evidence="9 10" key="1">
    <citation type="submission" date="2019-11" db="EMBL/GenBank/DDBJ databases">
        <title>Comparative genomics of hydrocarbon-degrading Desulfosarcina strains.</title>
        <authorList>
            <person name="Watanabe M."/>
            <person name="Kojima H."/>
            <person name="Fukui M."/>
        </authorList>
    </citation>
    <scope>NUCLEOTIDE SEQUENCE [LARGE SCALE GENOMIC DNA]</scope>
    <source>
        <strain evidence="9 10">PP31</strain>
    </source>
</reference>
<evidence type="ECO:0000313" key="10">
    <source>
        <dbReference type="Proteomes" id="UP000427769"/>
    </source>
</evidence>
<dbReference type="Proteomes" id="UP000427769">
    <property type="component" value="Chromosome"/>
</dbReference>
<comment type="subcellular location">
    <subcellularLocation>
        <location evidence="1">Cell inner membrane</location>
        <topology evidence="1">Multi-pass membrane protein</topology>
    </subcellularLocation>
</comment>
<evidence type="ECO:0000256" key="7">
    <source>
        <dbReference type="SAM" id="Phobius"/>
    </source>
</evidence>
<evidence type="ECO:0000313" key="9">
    <source>
        <dbReference type="EMBL" id="BBO73093.1"/>
    </source>
</evidence>
<feature type="transmembrane region" description="Helical" evidence="7">
    <location>
        <begin position="142"/>
        <end position="165"/>
    </location>
</feature>
<dbReference type="PIRSF" id="PIRSF006066">
    <property type="entry name" value="HI0050"/>
    <property type="match status" value="1"/>
</dbReference>
<organism evidence="9 10">
    <name type="scientific">Desulfosarcina widdelii</name>
    <dbReference type="NCBI Taxonomy" id="947919"/>
    <lineage>
        <taxon>Bacteria</taxon>
        <taxon>Pseudomonadati</taxon>
        <taxon>Thermodesulfobacteriota</taxon>
        <taxon>Desulfobacteria</taxon>
        <taxon>Desulfobacterales</taxon>
        <taxon>Desulfosarcinaceae</taxon>
        <taxon>Desulfosarcina</taxon>
    </lineage>
</organism>
<feature type="transmembrane region" description="Helical" evidence="7">
    <location>
        <begin position="257"/>
        <end position="276"/>
    </location>
</feature>
<keyword evidence="5 7" id="KW-1133">Transmembrane helix</keyword>
<feature type="transmembrane region" description="Helical" evidence="7">
    <location>
        <begin position="335"/>
        <end position="365"/>
    </location>
</feature>
<dbReference type="Pfam" id="PF06808">
    <property type="entry name" value="DctM"/>
    <property type="match status" value="1"/>
</dbReference>
<evidence type="ECO:0000259" key="8">
    <source>
        <dbReference type="Pfam" id="PF06808"/>
    </source>
</evidence>
<dbReference type="InterPro" id="IPR004681">
    <property type="entry name" value="TRAP_DctM"/>
</dbReference>
<dbReference type="InterPro" id="IPR010656">
    <property type="entry name" value="DctM"/>
</dbReference>
<feature type="transmembrane region" description="Helical" evidence="7">
    <location>
        <begin position="100"/>
        <end position="130"/>
    </location>
</feature>
<feature type="transmembrane region" description="Helical" evidence="7">
    <location>
        <begin position="296"/>
        <end position="314"/>
    </location>
</feature>
<dbReference type="AlphaFoldDB" id="A0A5K7YYU6"/>
<proteinExistence type="predicted"/>
<accession>A0A5K7YYU6</accession>
<dbReference type="GO" id="GO:0005886">
    <property type="term" value="C:plasma membrane"/>
    <property type="evidence" value="ECO:0007669"/>
    <property type="project" value="UniProtKB-SubCell"/>
</dbReference>
<feature type="transmembrane region" description="Helical" evidence="7">
    <location>
        <begin position="414"/>
        <end position="436"/>
    </location>
</feature>
<dbReference type="PANTHER" id="PTHR33362:SF5">
    <property type="entry name" value="C4-DICARBOXYLATE TRAP TRANSPORTER LARGE PERMEASE PROTEIN DCTM"/>
    <property type="match status" value="1"/>
</dbReference>
<sequence>MIPEPIVLFIVFLYFIVFLAVGQNVATVLLGTGVIGIVLWTEPSVIISFIESDVFDRISTYSFITIPLYILMAFFLLRGGVIKEIYYFIHKLGGKKKTPLAILTVVMGALLGAVSGSSTAISAGLAVTAAPELQRYGYKKNYSVALGAIGGSLSALVPPSIIIIIYASISELSIGKLFMGAMIPGILLTIVFSFIIFIFDKFRPAFVLSSESMLADNLINNDMAIEEDFYDFKTGLISFSIVMFLIFLVFGGIYGGIMTATEAGGVAAFVSMIAMVVRKKLTFQSFGAALVDTARMSSMILIIVVGAQFFGRFMSLSMIPRQLIELLEPLMGQPYLIVSMLLIVLFVLGMILESAAVMVMIIPVTDPIIRAVGIDPIWFGVMASFIIMLGLLTPPVGLASYAASTAAALPVGGIFRYTLIFAFLSGIIIAPFLFIFPEIITFLPNLMIK</sequence>
<evidence type="ECO:0000256" key="1">
    <source>
        <dbReference type="ARBA" id="ARBA00004429"/>
    </source>
</evidence>
<evidence type="ECO:0000256" key="2">
    <source>
        <dbReference type="ARBA" id="ARBA00022475"/>
    </source>
</evidence>
<keyword evidence="4 7" id="KW-0812">Transmembrane</keyword>
<feature type="transmembrane region" description="Helical" evidence="7">
    <location>
        <begin position="377"/>
        <end position="402"/>
    </location>
</feature>
<gene>
    <name evidence="9" type="ORF">DSCW_05100</name>
</gene>
<feature type="transmembrane region" description="Helical" evidence="7">
    <location>
        <begin position="177"/>
        <end position="199"/>
    </location>
</feature>
<keyword evidence="6 7" id="KW-0472">Membrane</keyword>
<feature type="transmembrane region" description="Helical" evidence="7">
    <location>
        <begin position="232"/>
        <end position="250"/>
    </location>
</feature>
<keyword evidence="3" id="KW-0997">Cell inner membrane</keyword>
<evidence type="ECO:0000256" key="6">
    <source>
        <dbReference type="ARBA" id="ARBA00023136"/>
    </source>
</evidence>
<dbReference type="GO" id="GO:0022857">
    <property type="term" value="F:transmembrane transporter activity"/>
    <property type="evidence" value="ECO:0007669"/>
    <property type="project" value="TreeGrafter"/>
</dbReference>
<keyword evidence="10" id="KW-1185">Reference proteome</keyword>
<protein>
    <submittedName>
        <fullName evidence="9">C4-dicarboxylate ABC transporter permease</fullName>
    </submittedName>
</protein>
<dbReference type="KEGG" id="dwd:DSCW_05100"/>
<feature type="transmembrane region" description="Helical" evidence="7">
    <location>
        <begin position="7"/>
        <end position="40"/>
    </location>
</feature>
<feature type="transmembrane region" description="Helical" evidence="7">
    <location>
        <begin position="60"/>
        <end position="79"/>
    </location>
</feature>
<feature type="domain" description="TRAP C4-dicarboxylate transport system permease DctM subunit" evidence="8">
    <location>
        <begin position="13"/>
        <end position="425"/>
    </location>
</feature>
<keyword evidence="2" id="KW-1003">Cell membrane</keyword>
<evidence type="ECO:0000256" key="3">
    <source>
        <dbReference type="ARBA" id="ARBA00022519"/>
    </source>
</evidence>
<name>A0A5K7YYU6_9BACT</name>
<dbReference type="OrthoDB" id="9785600at2"/>
<dbReference type="RefSeq" id="WP_155302232.1">
    <property type="nucleotide sequence ID" value="NZ_AP021875.1"/>
</dbReference>